<evidence type="ECO:0000313" key="4">
    <source>
        <dbReference type="Proteomes" id="UP000735302"/>
    </source>
</evidence>
<keyword evidence="1" id="KW-0732">Signal</keyword>
<feature type="signal peptide" evidence="1">
    <location>
        <begin position="1"/>
        <end position="20"/>
    </location>
</feature>
<feature type="domain" description="T20D4.11-like" evidence="2">
    <location>
        <begin position="38"/>
        <end position="189"/>
    </location>
</feature>
<accession>A0AAV3YFH1</accession>
<dbReference type="InterPro" id="IPR002542">
    <property type="entry name" value="T20D4.11-like_dom"/>
</dbReference>
<proteinExistence type="predicted"/>
<evidence type="ECO:0000313" key="3">
    <source>
        <dbReference type="EMBL" id="GFN80916.1"/>
    </source>
</evidence>
<evidence type="ECO:0000256" key="1">
    <source>
        <dbReference type="SAM" id="SignalP"/>
    </source>
</evidence>
<protein>
    <recommendedName>
        <fullName evidence="2">T20D4.11-like domain-containing protein</fullName>
    </recommendedName>
</protein>
<organism evidence="3 4">
    <name type="scientific">Plakobranchus ocellatus</name>
    <dbReference type="NCBI Taxonomy" id="259542"/>
    <lineage>
        <taxon>Eukaryota</taxon>
        <taxon>Metazoa</taxon>
        <taxon>Spiralia</taxon>
        <taxon>Lophotrochozoa</taxon>
        <taxon>Mollusca</taxon>
        <taxon>Gastropoda</taxon>
        <taxon>Heterobranchia</taxon>
        <taxon>Euthyneura</taxon>
        <taxon>Panpulmonata</taxon>
        <taxon>Sacoglossa</taxon>
        <taxon>Placobranchoidea</taxon>
        <taxon>Plakobranchidae</taxon>
        <taxon>Plakobranchus</taxon>
    </lineage>
</organism>
<feature type="chain" id="PRO_5043719128" description="T20D4.11-like domain-containing protein" evidence="1">
    <location>
        <begin position="21"/>
        <end position="239"/>
    </location>
</feature>
<name>A0AAV3YFH1_9GAST</name>
<dbReference type="EMBL" id="BLXT01000847">
    <property type="protein sequence ID" value="GFN80916.1"/>
    <property type="molecule type" value="Genomic_DNA"/>
</dbReference>
<dbReference type="Proteomes" id="UP000735302">
    <property type="component" value="Unassembled WGS sequence"/>
</dbReference>
<keyword evidence="4" id="KW-1185">Reference proteome</keyword>
<gene>
    <name evidence="3" type="ORF">PoB_000742200</name>
</gene>
<comment type="caution">
    <text evidence="3">The sequence shown here is derived from an EMBL/GenBank/DDBJ whole genome shotgun (WGS) entry which is preliminary data.</text>
</comment>
<sequence>MATILKFSAFIIASVVVTESLFIRRDVYDGEMDCYMSKHLTCVLPNLAQYDASLETLEMTSDFLSNSTRLEELAAACQVTVECLENVTATPECQGSSEPDTLDTEIELVATYLAVPEHIDILVNLSSSVCFTDHSFIEQLEYSFGAQCIGNFFQQMHAQNDVCEELVGLKDCVADIAASMCGPAAGNFVQSLWDFAIESDVGSYLLFQLPVPDSTVEECFLQAQIVRRYATAIFERMRR</sequence>
<dbReference type="Pfam" id="PF01579">
    <property type="entry name" value="DUF19"/>
    <property type="match status" value="1"/>
</dbReference>
<dbReference type="AlphaFoldDB" id="A0AAV3YFH1"/>
<reference evidence="3 4" key="1">
    <citation type="journal article" date="2021" name="Elife">
        <title>Chloroplast acquisition without the gene transfer in kleptoplastic sea slugs, Plakobranchus ocellatus.</title>
        <authorList>
            <person name="Maeda T."/>
            <person name="Takahashi S."/>
            <person name="Yoshida T."/>
            <person name="Shimamura S."/>
            <person name="Takaki Y."/>
            <person name="Nagai Y."/>
            <person name="Toyoda A."/>
            <person name="Suzuki Y."/>
            <person name="Arimoto A."/>
            <person name="Ishii H."/>
            <person name="Satoh N."/>
            <person name="Nishiyama T."/>
            <person name="Hasebe M."/>
            <person name="Maruyama T."/>
            <person name="Minagawa J."/>
            <person name="Obokata J."/>
            <person name="Shigenobu S."/>
        </authorList>
    </citation>
    <scope>NUCLEOTIDE SEQUENCE [LARGE SCALE GENOMIC DNA]</scope>
</reference>
<evidence type="ECO:0000259" key="2">
    <source>
        <dbReference type="Pfam" id="PF01579"/>
    </source>
</evidence>